<evidence type="ECO:0000313" key="2">
    <source>
        <dbReference type="Proteomes" id="UP000828048"/>
    </source>
</evidence>
<accession>A0ACB7X9F8</accession>
<sequence length="270" mass="30108">MAMKCFKFEIRHQRWHNVQGKLVTAMISALGRLGKVDLARYVFDFAIKDRYGNTIYIYSALISAYAKSGCCDEAIKVFDTMKAFVLNPNLVTYNALIDVDRGHRDAMVAVNLKSSLWWSPTEPGIPLITYTCNNYPEICTLKGGVEQHCCNEACVDVKTDRLNCGECGHKCKPGVHCCQGDCVSLMKNRHNCGKCGNKCGDKEKCCYGKCVHESRDPMNCGKCGHKCAFGESCCKRKCVNLQTDKKHCGKCHKKCHEDGKCETGMCSYAS</sequence>
<gene>
    <name evidence="1" type="ORF">Vadar_012593</name>
</gene>
<keyword evidence="2" id="KW-1185">Reference proteome</keyword>
<comment type="caution">
    <text evidence="1">The sequence shown here is derived from an EMBL/GenBank/DDBJ whole genome shotgun (WGS) entry which is preliminary data.</text>
</comment>
<name>A0ACB7X9F8_9ERIC</name>
<dbReference type="Proteomes" id="UP000828048">
    <property type="component" value="Chromosome 6"/>
</dbReference>
<protein>
    <submittedName>
        <fullName evidence="1">Uncharacterized protein</fullName>
    </submittedName>
</protein>
<reference evidence="1 2" key="1">
    <citation type="journal article" date="2021" name="Hortic Res">
        <title>High-quality reference genome and annotation aids understanding of berry development for evergreen blueberry (Vaccinium darrowii).</title>
        <authorList>
            <person name="Yu J."/>
            <person name="Hulse-Kemp A.M."/>
            <person name="Babiker E."/>
            <person name="Staton M."/>
        </authorList>
    </citation>
    <scope>NUCLEOTIDE SEQUENCE [LARGE SCALE GENOMIC DNA]</scope>
    <source>
        <strain evidence="2">cv. NJ 8807/NJ 8810</strain>
        <tissue evidence="1">Young leaf</tissue>
    </source>
</reference>
<dbReference type="EMBL" id="CM037156">
    <property type="protein sequence ID" value="KAH7837326.1"/>
    <property type="molecule type" value="Genomic_DNA"/>
</dbReference>
<evidence type="ECO:0000313" key="1">
    <source>
        <dbReference type="EMBL" id="KAH7837326.1"/>
    </source>
</evidence>
<organism evidence="1 2">
    <name type="scientific">Vaccinium darrowii</name>
    <dbReference type="NCBI Taxonomy" id="229202"/>
    <lineage>
        <taxon>Eukaryota</taxon>
        <taxon>Viridiplantae</taxon>
        <taxon>Streptophyta</taxon>
        <taxon>Embryophyta</taxon>
        <taxon>Tracheophyta</taxon>
        <taxon>Spermatophyta</taxon>
        <taxon>Magnoliopsida</taxon>
        <taxon>eudicotyledons</taxon>
        <taxon>Gunneridae</taxon>
        <taxon>Pentapetalae</taxon>
        <taxon>asterids</taxon>
        <taxon>Ericales</taxon>
        <taxon>Ericaceae</taxon>
        <taxon>Vaccinioideae</taxon>
        <taxon>Vaccinieae</taxon>
        <taxon>Vaccinium</taxon>
    </lineage>
</organism>
<proteinExistence type="predicted"/>